<evidence type="ECO:0000313" key="2">
    <source>
        <dbReference type="EMBL" id="PIK49315.1"/>
    </source>
</evidence>
<evidence type="ECO:0000256" key="1">
    <source>
        <dbReference type="SAM" id="MobiDB-lite"/>
    </source>
</evidence>
<feature type="compositionally biased region" description="Basic and acidic residues" evidence="1">
    <location>
        <begin position="297"/>
        <end position="314"/>
    </location>
</feature>
<name>A0A2G8KMY0_STIJA</name>
<reference evidence="2 3" key="1">
    <citation type="journal article" date="2017" name="PLoS Biol.">
        <title>The sea cucumber genome provides insights into morphological evolution and visceral regeneration.</title>
        <authorList>
            <person name="Zhang X."/>
            <person name="Sun L."/>
            <person name="Yuan J."/>
            <person name="Sun Y."/>
            <person name="Gao Y."/>
            <person name="Zhang L."/>
            <person name="Li S."/>
            <person name="Dai H."/>
            <person name="Hamel J.F."/>
            <person name="Liu C."/>
            <person name="Yu Y."/>
            <person name="Liu S."/>
            <person name="Lin W."/>
            <person name="Guo K."/>
            <person name="Jin S."/>
            <person name="Xu P."/>
            <person name="Storey K.B."/>
            <person name="Huan P."/>
            <person name="Zhang T."/>
            <person name="Zhou Y."/>
            <person name="Zhang J."/>
            <person name="Lin C."/>
            <person name="Li X."/>
            <person name="Xing L."/>
            <person name="Huo D."/>
            <person name="Sun M."/>
            <person name="Wang L."/>
            <person name="Mercier A."/>
            <person name="Li F."/>
            <person name="Yang H."/>
            <person name="Xiang J."/>
        </authorList>
    </citation>
    <scope>NUCLEOTIDE SEQUENCE [LARGE SCALE GENOMIC DNA]</scope>
    <source>
        <strain evidence="2">Shaxun</strain>
        <tissue evidence="2">Muscle</tissue>
    </source>
</reference>
<sequence>MLVALGKQMILIVFLRGHRSFEDIMELKSVTFTSTHDENSVVYALNADPHNPCVYDFYMLDMVTVMDHLAPYLTLLNDLMTNVIPGTVPIFDVRYQFISGPNWRVFSLLDEDCYPAAIEDDSSGGSDLHEPLHEYFEKIDPVPRKQEEAEEGYFGRATPVPLEMRSQPKSAPDLLYIAFNIQIGLDKRVMYQYVDRHQGMDTTPAYIMDMEGKTWDYRNLASCLEENPSLLSLLVERGIPFLSGFVKSVKEKRVTVWKMKKNQWHVSPYSTETAAGKGGSVHGGDSGFTSAGNSHSLDQRVAREEERLENEAEIAHFTSETENMELGS</sequence>
<comment type="caution">
    <text evidence="2">The sequence shown here is derived from an EMBL/GenBank/DDBJ whole genome shotgun (WGS) entry which is preliminary data.</text>
</comment>
<dbReference type="AlphaFoldDB" id="A0A2G8KMY0"/>
<evidence type="ECO:0000313" key="3">
    <source>
        <dbReference type="Proteomes" id="UP000230750"/>
    </source>
</evidence>
<dbReference type="EMBL" id="MRZV01000472">
    <property type="protein sequence ID" value="PIK49315.1"/>
    <property type="molecule type" value="Genomic_DNA"/>
</dbReference>
<feature type="region of interest" description="Disordered" evidence="1">
    <location>
        <begin position="274"/>
        <end position="328"/>
    </location>
</feature>
<accession>A0A2G8KMY0</accession>
<protein>
    <submittedName>
        <fullName evidence="2">Uncharacterized protein</fullName>
    </submittedName>
</protein>
<keyword evidence="3" id="KW-1185">Reference proteome</keyword>
<gene>
    <name evidence="2" type="ORF">BSL78_13830</name>
</gene>
<organism evidence="2 3">
    <name type="scientific">Stichopus japonicus</name>
    <name type="common">Sea cucumber</name>
    <dbReference type="NCBI Taxonomy" id="307972"/>
    <lineage>
        <taxon>Eukaryota</taxon>
        <taxon>Metazoa</taxon>
        <taxon>Echinodermata</taxon>
        <taxon>Eleutherozoa</taxon>
        <taxon>Echinozoa</taxon>
        <taxon>Holothuroidea</taxon>
        <taxon>Aspidochirotacea</taxon>
        <taxon>Aspidochirotida</taxon>
        <taxon>Stichopodidae</taxon>
        <taxon>Apostichopus</taxon>
    </lineage>
</organism>
<proteinExistence type="predicted"/>
<dbReference type="Proteomes" id="UP000230750">
    <property type="component" value="Unassembled WGS sequence"/>
</dbReference>
<feature type="compositionally biased region" description="Gly residues" evidence="1">
    <location>
        <begin position="276"/>
        <end position="286"/>
    </location>
</feature>